<dbReference type="PANTHER" id="PTHR34274">
    <property type="entry name" value="TRANSMEMBRANE PROTEIN"/>
    <property type="match status" value="1"/>
</dbReference>
<evidence type="ECO:0000256" key="1">
    <source>
        <dbReference type="SAM" id="Phobius"/>
    </source>
</evidence>
<gene>
    <name evidence="3" type="ORF">RJ641_017491</name>
</gene>
<sequence>MATTSSGFFLICFLHSLVALISGSLIMFYLKEISILGHGIETARKLLGSTPHDQLLIQISDSFAGFLLFTIGFLLFMVSFVKDSEFQSFFAKGCVCKLVELGVLLARLRNITGPCKAQTTGLHCALFGVLSIFAALAVAVPATLVTWITILVLLAFFGKPRTALVIEGRKLTVEISGFIVKVLIKEGNIVAAVCAVLGYFLLVRSHGNGDEI</sequence>
<dbReference type="InterPro" id="IPR057187">
    <property type="entry name" value="DUF7865"/>
</dbReference>
<keyword evidence="1" id="KW-1133">Transmembrane helix</keyword>
<organism evidence="3 4">
    <name type="scientific">Dillenia turbinata</name>
    <dbReference type="NCBI Taxonomy" id="194707"/>
    <lineage>
        <taxon>Eukaryota</taxon>
        <taxon>Viridiplantae</taxon>
        <taxon>Streptophyta</taxon>
        <taxon>Embryophyta</taxon>
        <taxon>Tracheophyta</taxon>
        <taxon>Spermatophyta</taxon>
        <taxon>Magnoliopsida</taxon>
        <taxon>eudicotyledons</taxon>
        <taxon>Gunneridae</taxon>
        <taxon>Pentapetalae</taxon>
        <taxon>Dilleniales</taxon>
        <taxon>Dilleniaceae</taxon>
        <taxon>Dillenia</taxon>
    </lineage>
</organism>
<comment type="caution">
    <text evidence="3">The sequence shown here is derived from an EMBL/GenBank/DDBJ whole genome shotgun (WGS) entry which is preliminary data.</text>
</comment>
<evidence type="ECO:0000259" key="2">
    <source>
        <dbReference type="Pfam" id="PF25266"/>
    </source>
</evidence>
<dbReference type="PANTHER" id="PTHR34274:SF12">
    <property type="entry name" value="PROTEIN, PUTATIVE-RELATED"/>
    <property type="match status" value="1"/>
</dbReference>
<proteinExistence type="predicted"/>
<dbReference type="Pfam" id="PF25266">
    <property type="entry name" value="DUF7865"/>
    <property type="match status" value="1"/>
</dbReference>
<reference evidence="3 4" key="1">
    <citation type="submission" date="2023-12" db="EMBL/GenBank/DDBJ databases">
        <title>A high-quality genome assembly for Dillenia turbinata (Dilleniales).</title>
        <authorList>
            <person name="Chanderbali A."/>
        </authorList>
    </citation>
    <scope>NUCLEOTIDE SEQUENCE [LARGE SCALE GENOMIC DNA]</scope>
    <source>
        <strain evidence="3">LSX21</strain>
        <tissue evidence="3">Leaf</tissue>
    </source>
</reference>
<keyword evidence="4" id="KW-1185">Reference proteome</keyword>
<keyword evidence="1" id="KW-0812">Transmembrane</keyword>
<keyword evidence="1" id="KW-0472">Membrane</keyword>
<feature type="transmembrane region" description="Helical" evidence="1">
    <location>
        <begin position="132"/>
        <end position="157"/>
    </location>
</feature>
<dbReference type="Proteomes" id="UP001370490">
    <property type="component" value="Unassembled WGS sequence"/>
</dbReference>
<evidence type="ECO:0000313" key="4">
    <source>
        <dbReference type="Proteomes" id="UP001370490"/>
    </source>
</evidence>
<dbReference type="AlphaFoldDB" id="A0AAN8UTW9"/>
<dbReference type="EMBL" id="JBAMMX010000022">
    <property type="protein sequence ID" value="KAK6919069.1"/>
    <property type="molecule type" value="Genomic_DNA"/>
</dbReference>
<evidence type="ECO:0000313" key="3">
    <source>
        <dbReference type="EMBL" id="KAK6919069.1"/>
    </source>
</evidence>
<accession>A0AAN8UTW9</accession>
<name>A0AAN8UTW9_9MAGN</name>
<feature type="transmembrane region" description="Helical" evidence="1">
    <location>
        <begin position="63"/>
        <end position="81"/>
    </location>
</feature>
<protein>
    <recommendedName>
        <fullName evidence="2">DUF7865 domain-containing protein</fullName>
    </recommendedName>
</protein>
<feature type="transmembrane region" description="Helical" evidence="1">
    <location>
        <begin position="6"/>
        <end position="30"/>
    </location>
</feature>
<feature type="domain" description="DUF7865" evidence="2">
    <location>
        <begin position="4"/>
        <end position="99"/>
    </location>
</feature>